<keyword evidence="9" id="KW-0472">Membrane</keyword>
<protein>
    <recommendedName>
        <fullName evidence="3 9">3-deoxy-D-manno-octulosonic acid transferase</fullName>
        <shortName evidence="9">Kdo transferase</shortName>
        <ecNumber evidence="2 9">2.4.99.12</ecNumber>
    </recommendedName>
    <alternativeName>
        <fullName evidence="5 9">Lipid IV(A) 3-deoxy-D-manno-octulosonic acid transferase</fullName>
    </alternativeName>
</protein>
<dbReference type="Proteomes" id="UP000026682">
    <property type="component" value="Unassembled WGS sequence"/>
</dbReference>
<comment type="caution">
    <text evidence="11">The sequence shown here is derived from an EMBL/GenBank/DDBJ whole genome shotgun (WGS) entry which is preliminary data.</text>
</comment>
<accession>A0A158M2B0</accession>
<dbReference type="InterPro" id="IPR039901">
    <property type="entry name" value="Kdotransferase"/>
</dbReference>
<comment type="similarity">
    <text evidence="9">Belongs to the glycosyltransferase group 1 family.</text>
</comment>
<evidence type="ECO:0000256" key="4">
    <source>
        <dbReference type="ARBA" id="ARBA00022679"/>
    </source>
</evidence>
<dbReference type="GO" id="GO:0005886">
    <property type="term" value="C:plasma membrane"/>
    <property type="evidence" value="ECO:0007669"/>
    <property type="project" value="UniProtKB-SubCell"/>
</dbReference>
<dbReference type="GO" id="GO:0043842">
    <property type="term" value="F:Kdo transferase activity"/>
    <property type="evidence" value="ECO:0007669"/>
    <property type="project" value="UniProtKB-EC"/>
</dbReference>
<comment type="function">
    <text evidence="9">Involved in lipopolysaccharide (LPS) biosynthesis. Catalyzes the transfer of 3-deoxy-D-manno-octulosonate (Kdo) residue(s) from CMP-Kdo to lipid IV(A), the tetraacyldisaccharide-1,4'-bisphosphate precursor of lipid A.</text>
</comment>
<comment type="pathway">
    <text evidence="1 9">Bacterial outer membrane biogenesis; LPS core biosynthesis.</text>
</comment>
<comment type="subcellular location">
    <subcellularLocation>
        <location evidence="9">Cell membrane</location>
    </subcellularLocation>
</comment>
<dbReference type="GO" id="GO:0009245">
    <property type="term" value="P:lipid A biosynthetic process"/>
    <property type="evidence" value="ECO:0007669"/>
    <property type="project" value="TreeGrafter"/>
</dbReference>
<evidence type="ECO:0000313" key="11">
    <source>
        <dbReference type="EMBL" id="KAK87403.1"/>
    </source>
</evidence>
<keyword evidence="4 9" id="KW-0808">Transferase</keyword>
<evidence type="ECO:0000256" key="2">
    <source>
        <dbReference type="ARBA" id="ARBA00012621"/>
    </source>
</evidence>
<feature type="domain" description="3-deoxy-D-manno-octulosonic-acid transferase N-terminal" evidence="10">
    <location>
        <begin position="37"/>
        <end position="213"/>
    </location>
</feature>
<dbReference type="STRING" id="35814.BBB42_17590"/>
<feature type="site" description="Transition state stabilizer" evidence="8">
    <location>
        <position position="210"/>
    </location>
</feature>
<dbReference type="AlphaFoldDB" id="A0A158M2B0"/>
<dbReference type="Pfam" id="PF04413">
    <property type="entry name" value="Glycos_transf_N"/>
    <property type="match status" value="1"/>
</dbReference>
<reference evidence="11 12" key="1">
    <citation type="submission" date="2014-03" db="EMBL/GenBank/DDBJ databases">
        <title>Genome sequence of Bordetella holmseii.</title>
        <authorList>
            <person name="Harvill E."/>
            <person name="Goodfield L.L."/>
            <person name="Ivanov Y."/>
            <person name="Meyer J.A."/>
            <person name="Newth C."/>
            <person name="Cassiday P."/>
            <person name="Tondella M.L."/>
            <person name="Liao P."/>
            <person name="Zimmerman J."/>
            <person name="Meert K."/>
            <person name="Wessel D."/>
            <person name="Berger J."/>
            <person name="Dean J.M."/>
            <person name="Holubkov R."/>
            <person name="Burr J."/>
            <person name="Liu T."/>
            <person name="Brinkac L.M."/>
            <person name="Sanka R."/>
            <person name="Kim M."/>
            <person name="Losada L."/>
        </authorList>
    </citation>
    <scope>NUCLEOTIDE SEQUENCE [LARGE SCALE GENOMIC DNA]</scope>
    <source>
        <strain evidence="11 12">CDC-H585-BH</strain>
    </source>
</reference>
<evidence type="ECO:0000313" key="12">
    <source>
        <dbReference type="Proteomes" id="UP000026682"/>
    </source>
</evidence>
<evidence type="ECO:0000256" key="6">
    <source>
        <dbReference type="ARBA" id="ARBA00049183"/>
    </source>
</evidence>
<evidence type="ECO:0000256" key="1">
    <source>
        <dbReference type="ARBA" id="ARBA00004713"/>
    </source>
</evidence>
<sequence length="423" mass="45915">MRRGLYTALFCLAAPVLWLGMWRRSRRVPGQWEVLARTRFGHAEGEVMRGAVWVHAVSLGETRAAQPLVAGLLAQGLPVLLTHMTATGRAEGARLFGEAISQGQLRQAWLPYDFPRACRRFFDLYAPRCGLIIEREIWPNLLAAARAANVPMALVSARFSARSLRASLRMGRVMREAMAGLQQVLAQTPADAQRLAAAGARAVTVTGNLKFDVDLPPAQCRAGHAWREAVGRPVVAIASTREGEDALFLQAMRTLAAPRPLYLLIPRHPQRFDQAWEQAQTAGFKTVRRSALQAVPGSDIDVVVGDTLGEMPLYYAAADVAIIGGSFVPLGGQNLIEACAVGTPVVTGQHTFNFEQATRDAIEAGAAERVHDARQALQLADQWVGDPALLQRRACAARTWTQDHKGAVARSLAALQDMLAAQT</sequence>
<dbReference type="EMBL" id="JFZZ01000136">
    <property type="protein sequence ID" value="KAK87403.1"/>
    <property type="molecule type" value="Genomic_DNA"/>
</dbReference>
<organism evidence="11 12">
    <name type="scientific">Bordetella holmesii CDC-H585-BH</name>
    <dbReference type="NCBI Taxonomy" id="1331206"/>
    <lineage>
        <taxon>Bacteria</taxon>
        <taxon>Pseudomonadati</taxon>
        <taxon>Pseudomonadota</taxon>
        <taxon>Betaproteobacteria</taxon>
        <taxon>Burkholderiales</taxon>
        <taxon>Alcaligenaceae</taxon>
        <taxon>Bordetella</taxon>
    </lineage>
</organism>
<dbReference type="PATRIC" id="fig|1331206.3.peg.3253"/>
<comment type="catalytic activity">
    <reaction evidence="6 9">
        <text>lipid IVA (E. coli) + CMP-3-deoxy-beta-D-manno-octulosonate = alpha-Kdo-(2-&gt;6)-lipid IVA (E. coli) + CMP + H(+)</text>
        <dbReference type="Rhea" id="RHEA:28066"/>
        <dbReference type="ChEBI" id="CHEBI:15378"/>
        <dbReference type="ChEBI" id="CHEBI:58603"/>
        <dbReference type="ChEBI" id="CHEBI:60364"/>
        <dbReference type="ChEBI" id="CHEBI:60377"/>
        <dbReference type="ChEBI" id="CHEBI:85987"/>
        <dbReference type="EC" id="2.4.99.12"/>
    </reaction>
</comment>
<evidence type="ECO:0000259" key="10">
    <source>
        <dbReference type="Pfam" id="PF04413"/>
    </source>
</evidence>
<evidence type="ECO:0000256" key="8">
    <source>
        <dbReference type="PIRSR" id="PIRSR639901-2"/>
    </source>
</evidence>
<dbReference type="PANTHER" id="PTHR42755:SF1">
    <property type="entry name" value="3-DEOXY-D-MANNO-OCTULOSONIC ACID TRANSFERASE, MITOCHONDRIAL-RELATED"/>
    <property type="match status" value="1"/>
</dbReference>
<evidence type="ECO:0000256" key="3">
    <source>
        <dbReference type="ARBA" id="ARBA00019077"/>
    </source>
</evidence>
<dbReference type="EC" id="2.4.99.12" evidence="2 9"/>
<evidence type="ECO:0000256" key="7">
    <source>
        <dbReference type="PIRSR" id="PIRSR639901-1"/>
    </source>
</evidence>
<dbReference type="Gene3D" id="3.40.50.11720">
    <property type="entry name" value="3-Deoxy-D-manno-octulosonic-acid transferase, N-terminal domain"/>
    <property type="match status" value="1"/>
</dbReference>
<proteinExistence type="inferred from homology"/>
<feature type="site" description="Transition state stabilizer" evidence="8">
    <location>
        <position position="134"/>
    </location>
</feature>
<dbReference type="Gene3D" id="3.40.50.2000">
    <property type="entry name" value="Glycogen Phosphorylase B"/>
    <property type="match status" value="1"/>
</dbReference>
<name>A0A158M2B0_9BORD</name>
<dbReference type="GO" id="GO:0009244">
    <property type="term" value="P:lipopolysaccharide core region biosynthetic process"/>
    <property type="evidence" value="ECO:0007669"/>
    <property type="project" value="UniProtKB-UniRule"/>
</dbReference>
<keyword evidence="9" id="KW-0448">Lipopolysaccharide biosynthesis</keyword>
<keyword evidence="9" id="KW-1003">Cell membrane</keyword>
<feature type="active site" description="Proton acceptor" evidence="7">
    <location>
        <position position="61"/>
    </location>
</feature>
<evidence type="ECO:0000256" key="9">
    <source>
        <dbReference type="RuleBase" id="RU365103"/>
    </source>
</evidence>
<dbReference type="InterPro" id="IPR007507">
    <property type="entry name" value="Glycos_transf_N"/>
</dbReference>
<gene>
    <name evidence="11" type="ORF">L497_2956</name>
</gene>
<dbReference type="SUPFAM" id="SSF53756">
    <property type="entry name" value="UDP-Glycosyltransferase/glycogen phosphorylase"/>
    <property type="match status" value="1"/>
</dbReference>
<evidence type="ECO:0000256" key="5">
    <source>
        <dbReference type="ARBA" id="ARBA00031445"/>
    </source>
</evidence>
<dbReference type="InterPro" id="IPR038107">
    <property type="entry name" value="Glycos_transf_N_sf"/>
</dbReference>
<dbReference type="UniPathway" id="UPA00958"/>
<dbReference type="PANTHER" id="PTHR42755">
    <property type="entry name" value="3-DEOXY-MANNO-OCTULOSONATE CYTIDYLYLTRANSFERASE"/>
    <property type="match status" value="1"/>
</dbReference>